<sequence length="107" mass="12248">MTLSFGDAINALEQGKMARRKSWADSGKFVFRQVPSIIKKEIVPKMQSLPESVKKEFQKRFDFSNNQIDAIYYQDQFALVNSSNLITSWCPTVPDSLAKDWEVLPSD</sequence>
<reference evidence="3 4" key="1">
    <citation type="submission" date="2020-08" db="EMBL/GenBank/DDBJ databases">
        <title>Croceimicrobium hydrocarbonivorans gen. nov., sp. nov., a novel marine bacterium isolated from a bacterial consortium that degrades polyethylene terephthalate.</title>
        <authorList>
            <person name="Liu R."/>
        </authorList>
    </citation>
    <scope>NUCLEOTIDE SEQUENCE [LARGE SCALE GENOMIC DNA]</scope>
    <source>
        <strain evidence="3 4">A20-9</strain>
    </source>
</reference>
<dbReference type="Proteomes" id="UP000516305">
    <property type="component" value="Chromosome"/>
</dbReference>
<proteinExistence type="predicted"/>
<feature type="domain" description="Thoeris anti-defense 2-like" evidence="1">
    <location>
        <begin position="4"/>
        <end position="104"/>
    </location>
</feature>
<accession>A0A7H0VBC2</accession>
<dbReference type="InterPro" id="IPR021361">
    <property type="entry name" value="Tad2-like_dom"/>
</dbReference>
<dbReference type="KEGG" id="chyd:H4K34_11580"/>
<dbReference type="AlphaFoldDB" id="A0A7H0VBC2"/>
<gene>
    <name evidence="2" type="ORF">H4K34_11350</name>
    <name evidence="3" type="ORF">H4K34_11580</name>
</gene>
<dbReference type="Pfam" id="PF11195">
    <property type="entry name" value="Tad2-like"/>
    <property type="match status" value="1"/>
</dbReference>
<keyword evidence="4" id="KW-1185">Reference proteome</keyword>
<evidence type="ECO:0000313" key="3">
    <source>
        <dbReference type="EMBL" id="QNR23020.1"/>
    </source>
</evidence>
<dbReference type="KEGG" id="chyd:H4K34_11350"/>
<protein>
    <submittedName>
        <fullName evidence="3">DUF2829 domain-containing protein</fullName>
    </submittedName>
</protein>
<dbReference type="EMBL" id="CP060139">
    <property type="protein sequence ID" value="QNR23020.1"/>
    <property type="molecule type" value="Genomic_DNA"/>
</dbReference>
<evidence type="ECO:0000313" key="2">
    <source>
        <dbReference type="EMBL" id="QNR22974.1"/>
    </source>
</evidence>
<name>A0A7H0VBC2_9FLAO</name>
<evidence type="ECO:0000259" key="1">
    <source>
        <dbReference type="Pfam" id="PF11195"/>
    </source>
</evidence>
<dbReference type="EMBL" id="CP060139">
    <property type="protein sequence ID" value="QNR22974.1"/>
    <property type="molecule type" value="Genomic_DNA"/>
</dbReference>
<organism evidence="3 4">
    <name type="scientific">Croceimicrobium hydrocarbonivorans</name>
    <dbReference type="NCBI Taxonomy" id="2761580"/>
    <lineage>
        <taxon>Bacteria</taxon>
        <taxon>Pseudomonadati</taxon>
        <taxon>Bacteroidota</taxon>
        <taxon>Flavobacteriia</taxon>
        <taxon>Flavobacteriales</taxon>
        <taxon>Owenweeksiaceae</taxon>
        <taxon>Croceimicrobium</taxon>
    </lineage>
</organism>
<evidence type="ECO:0000313" key="4">
    <source>
        <dbReference type="Proteomes" id="UP000516305"/>
    </source>
</evidence>
<dbReference type="RefSeq" id="WP_210757543.1">
    <property type="nucleotide sequence ID" value="NZ_CP060139.1"/>
</dbReference>